<comment type="caution">
    <text evidence="2">The sequence shown here is derived from an EMBL/GenBank/DDBJ whole genome shotgun (WGS) entry which is preliminary data.</text>
</comment>
<feature type="transmembrane region" description="Helical" evidence="1">
    <location>
        <begin position="101"/>
        <end position="130"/>
    </location>
</feature>
<organism evidence="2 3">
    <name type="scientific">Clostridium brassicae</name>
    <dbReference type="NCBI Taxonomy" id="2999072"/>
    <lineage>
        <taxon>Bacteria</taxon>
        <taxon>Bacillati</taxon>
        <taxon>Bacillota</taxon>
        <taxon>Clostridia</taxon>
        <taxon>Eubacteriales</taxon>
        <taxon>Clostridiaceae</taxon>
        <taxon>Clostridium</taxon>
    </lineage>
</organism>
<keyword evidence="1" id="KW-0812">Transmembrane</keyword>
<feature type="transmembrane region" description="Helical" evidence="1">
    <location>
        <begin position="348"/>
        <end position="376"/>
    </location>
</feature>
<feature type="transmembrane region" description="Helical" evidence="1">
    <location>
        <begin position="30"/>
        <end position="48"/>
    </location>
</feature>
<evidence type="ECO:0000256" key="1">
    <source>
        <dbReference type="SAM" id="Phobius"/>
    </source>
</evidence>
<protein>
    <submittedName>
        <fullName evidence="2">GntP family permease</fullName>
    </submittedName>
</protein>
<feature type="transmembrane region" description="Helical" evidence="1">
    <location>
        <begin position="176"/>
        <end position="198"/>
    </location>
</feature>
<feature type="transmembrane region" description="Helical" evidence="1">
    <location>
        <begin position="233"/>
        <end position="250"/>
    </location>
</feature>
<keyword evidence="1" id="KW-0472">Membrane</keyword>
<name>A0ABT4D4F8_9CLOT</name>
<feature type="transmembrane region" description="Helical" evidence="1">
    <location>
        <begin position="262"/>
        <end position="284"/>
    </location>
</feature>
<evidence type="ECO:0000313" key="3">
    <source>
        <dbReference type="Proteomes" id="UP001144612"/>
    </source>
</evidence>
<dbReference type="InterPro" id="IPR003474">
    <property type="entry name" value="Glcn_transporter"/>
</dbReference>
<accession>A0ABT4D4F8</accession>
<keyword evidence="3" id="KW-1185">Reference proteome</keyword>
<dbReference type="PANTHER" id="PTHR30354">
    <property type="entry name" value="GNT FAMILY GLUCONATE TRANSPORTER"/>
    <property type="match status" value="1"/>
</dbReference>
<sequence length="454" mass="47923">MNLTSLLIVAVVLSISTLVLLVIKAKIHPFFSIMAATFVFALFSRMGADKALEAFSSGLGDTVAGIGIVIAIGTVTGVLLEKCGAAESMAKAILRITGKKYAALGLAITGFFVSIPVFCDSAFVILAPIAKRLSKDTKTSMTTMAVALAMGLHTTHMLLPPTPGPLAVSGIVGADLGLVIGIGFIIAIPVMLAGYIVAKKFGSKPQFEYFISDDEFTEFIDEENKNIPSTIEAFIPILVPSILMIIKTVVDFKYKDLETNGFVKFVQFIGVPIIALLIGMLLALKTYRKLRPNDNTVCSFEGEFGEALKTAGQIVLIVGAGGAFGGVLKASPLKELLVSTFSSMNIGIFAPFIIGAIFRTAIGSGTVAMITAATILTPMIDALGFGSPLGRVVAMIACAAGGFMVFHGNDDFFWVVTSTSEMEPSKAYKILPLASIFQSITALACAFILQMILL</sequence>
<dbReference type="PANTHER" id="PTHR30354:SF11">
    <property type="entry name" value="PERMEASE"/>
    <property type="match status" value="1"/>
</dbReference>
<feature type="transmembrane region" description="Helical" evidence="1">
    <location>
        <begin position="6"/>
        <end position="23"/>
    </location>
</feature>
<feature type="transmembrane region" description="Helical" evidence="1">
    <location>
        <begin position="388"/>
        <end position="407"/>
    </location>
</feature>
<gene>
    <name evidence="2" type="ORF">OW729_00945</name>
</gene>
<dbReference type="EMBL" id="JAPQFJ010000001">
    <property type="protein sequence ID" value="MCY6957164.1"/>
    <property type="molecule type" value="Genomic_DNA"/>
</dbReference>
<dbReference type="Proteomes" id="UP001144612">
    <property type="component" value="Unassembled WGS sequence"/>
</dbReference>
<evidence type="ECO:0000313" key="2">
    <source>
        <dbReference type="EMBL" id="MCY6957164.1"/>
    </source>
</evidence>
<proteinExistence type="predicted"/>
<dbReference type="RefSeq" id="WP_268059521.1">
    <property type="nucleotide sequence ID" value="NZ_JAPQFJ010000001.1"/>
</dbReference>
<keyword evidence="1" id="KW-1133">Transmembrane helix</keyword>
<feature type="transmembrane region" description="Helical" evidence="1">
    <location>
        <begin position="310"/>
        <end position="328"/>
    </location>
</feature>
<dbReference type="Pfam" id="PF02447">
    <property type="entry name" value="GntP_permease"/>
    <property type="match status" value="1"/>
</dbReference>
<feature type="transmembrane region" description="Helical" evidence="1">
    <location>
        <begin position="54"/>
        <end position="80"/>
    </location>
</feature>
<feature type="transmembrane region" description="Helical" evidence="1">
    <location>
        <begin position="427"/>
        <end position="449"/>
    </location>
</feature>
<reference evidence="2" key="1">
    <citation type="submission" date="2022-12" db="EMBL/GenBank/DDBJ databases">
        <title>Clostridium sp. nov., isolated from industrial wastewater.</title>
        <authorList>
            <person name="Jiayan W."/>
        </authorList>
    </citation>
    <scope>NUCLEOTIDE SEQUENCE</scope>
    <source>
        <strain evidence="2">ZC22-4</strain>
    </source>
</reference>